<dbReference type="EMBL" id="AMZO01000001">
    <property type="protein sequence ID" value="ELR67960.1"/>
    <property type="molecule type" value="Genomic_DNA"/>
</dbReference>
<sequence>MINPNRYHIQAANSAEIHNLSNQLIEKAKQLDEVEQL</sequence>
<evidence type="ECO:0000313" key="2">
    <source>
        <dbReference type="Proteomes" id="UP000011134"/>
    </source>
</evidence>
<dbReference type="AlphaFoldDB" id="L8JGL5"/>
<gene>
    <name evidence="1" type="ORF">C942_00268</name>
</gene>
<name>L8JGL5_9GAMM</name>
<evidence type="ECO:0000313" key="1">
    <source>
        <dbReference type="EMBL" id="ELR67960.1"/>
    </source>
</evidence>
<protein>
    <submittedName>
        <fullName evidence="1">Uncharacterized protein</fullName>
    </submittedName>
</protein>
<proteinExistence type="predicted"/>
<dbReference type="Proteomes" id="UP000011134">
    <property type="component" value="Unassembled WGS sequence"/>
</dbReference>
<accession>L8JGL5</accession>
<comment type="caution">
    <text evidence="1">The sequence shown here is derived from an EMBL/GenBank/DDBJ whole genome shotgun (WGS) entry which is preliminary data.</text>
</comment>
<reference evidence="1 2" key="1">
    <citation type="submission" date="2012-12" db="EMBL/GenBank/DDBJ databases">
        <title>Genome Assembly of Photobacterium sp. AK15.</title>
        <authorList>
            <person name="Khatri I."/>
            <person name="Vaidya B."/>
            <person name="Srinivas T.N.R."/>
            <person name="Subramanian S."/>
            <person name="Pinnaka A."/>
        </authorList>
    </citation>
    <scope>NUCLEOTIDE SEQUENCE [LARGE SCALE GENOMIC DNA]</scope>
    <source>
        <strain evidence="1 2">AK15</strain>
    </source>
</reference>
<dbReference type="PATRIC" id="fig|1056511.3.peg.271"/>
<keyword evidence="2" id="KW-1185">Reference proteome</keyword>
<organism evidence="1 2">
    <name type="scientific">Photobacterium marinum</name>
    <dbReference type="NCBI Taxonomy" id="1056511"/>
    <lineage>
        <taxon>Bacteria</taxon>
        <taxon>Pseudomonadati</taxon>
        <taxon>Pseudomonadota</taxon>
        <taxon>Gammaproteobacteria</taxon>
        <taxon>Vibrionales</taxon>
        <taxon>Vibrionaceae</taxon>
        <taxon>Photobacterium</taxon>
    </lineage>
</organism>